<evidence type="ECO:0000313" key="3">
    <source>
        <dbReference type="Proteomes" id="UP000233551"/>
    </source>
</evidence>
<organism evidence="2 3">
    <name type="scientific">Punica granatum</name>
    <name type="common">Pomegranate</name>
    <dbReference type="NCBI Taxonomy" id="22663"/>
    <lineage>
        <taxon>Eukaryota</taxon>
        <taxon>Viridiplantae</taxon>
        <taxon>Streptophyta</taxon>
        <taxon>Embryophyta</taxon>
        <taxon>Tracheophyta</taxon>
        <taxon>Spermatophyta</taxon>
        <taxon>Magnoliopsida</taxon>
        <taxon>eudicotyledons</taxon>
        <taxon>Gunneridae</taxon>
        <taxon>Pentapetalae</taxon>
        <taxon>rosids</taxon>
        <taxon>malvids</taxon>
        <taxon>Myrtales</taxon>
        <taxon>Lythraceae</taxon>
        <taxon>Punica</taxon>
    </lineage>
</organism>
<dbReference type="STRING" id="22663.A0A2I0JWI0"/>
<feature type="region of interest" description="Disordered" evidence="1">
    <location>
        <begin position="49"/>
        <end position="173"/>
    </location>
</feature>
<name>A0A2I0JWI0_PUNGR</name>
<sequence>MDPKMDLLSGEDFSSPKAENSLALIPVGGGQQSSALPSDQNALVLVDMFSDAPNPPNPINTQGANLGGQSNPSTPQFQQQPNLQAPQPGFYVNGAVPSNLAPSQFNQSLYNQNPAPTWNGQIPQQQQQQQQPTSPAYGSPSASALPPPPWEAQPAESSQGMGSQYPQQMPPPM</sequence>
<proteinExistence type="predicted"/>
<feature type="non-terminal residue" evidence="2">
    <location>
        <position position="173"/>
    </location>
</feature>
<protein>
    <submittedName>
        <fullName evidence="2">Uncharacterized protein</fullName>
    </submittedName>
</protein>
<reference evidence="2 3" key="1">
    <citation type="submission" date="2017-11" db="EMBL/GenBank/DDBJ databases">
        <title>De-novo sequencing of pomegranate (Punica granatum L.) genome.</title>
        <authorList>
            <person name="Akparov Z."/>
            <person name="Amiraslanov A."/>
            <person name="Hajiyeva S."/>
            <person name="Abbasov M."/>
            <person name="Kaur K."/>
            <person name="Hamwieh A."/>
            <person name="Solovyev V."/>
            <person name="Salamov A."/>
            <person name="Braich B."/>
            <person name="Kosarev P."/>
            <person name="Mahmoud A."/>
            <person name="Hajiyev E."/>
            <person name="Babayeva S."/>
            <person name="Izzatullayeva V."/>
            <person name="Mammadov A."/>
            <person name="Mammadov A."/>
            <person name="Sharifova S."/>
            <person name="Ojaghi J."/>
            <person name="Eynullazada K."/>
            <person name="Bayramov B."/>
            <person name="Abdulazimova A."/>
            <person name="Shahmuradov I."/>
        </authorList>
    </citation>
    <scope>NUCLEOTIDE SEQUENCE [LARGE SCALE GENOMIC DNA]</scope>
    <source>
        <strain evidence="3">cv. AG2017</strain>
        <tissue evidence="2">Leaf</tissue>
    </source>
</reference>
<comment type="caution">
    <text evidence="2">The sequence shown here is derived from an EMBL/GenBank/DDBJ whole genome shotgun (WGS) entry which is preliminary data.</text>
</comment>
<feature type="compositionally biased region" description="Low complexity" evidence="1">
    <location>
        <begin position="124"/>
        <end position="144"/>
    </location>
</feature>
<feature type="compositionally biased region" description="Polar residues" evidence="1">
    <location>
        <begin position="59"/>
        <end position="74"/>
    </location>
</feature>
<evidence type="ECO:0000256" key="1">
    <source>
        <dbReference type="SAM" id="MobiDB-lite"/>
    </source>
</evidence>
<dbReference type="AlphaFoldDB" id="A0A2I0JWI0"/>
<evidence type="ECO:0000313" key="2">
    <source>
        <dbReference type="EMBL" id="PKI60678.1"/>
    </source>
</evidence>
<keyword evidence="3" id="KW-1185">Reference proteome</keyword>
<feature type="compositionally biased region" description="Polar residues" evidence="1">
    <location>
        <begin position="100"/>
        <end position="123"/>
    </location>
</feature>
<feature type="compositionally biased region" description="Low complexity" evidence="1">
    <location>
        <begin position="75"/>
        <end position="88"/>
    </location>
</feature>
<dbReference type="Proteomes" id="UP000233551">
    <property type="component" value="Unassembled WGS sequence"/>
</dbReference>
<accession>A0A2I0JWI0</accession>
<gene>
    <name evidence="2" type="ORF">CRG98_018925</name>
</gene>
<feature type="compositionally biased region" description="Polar residues" evidence="1">
    <location>
        <begin position="155"/>
        <end position="167"/>
    </location>
</feature>
<dbReference type="EMBL" id="PGOL01001131">
    <property type="protein sequence ID" value="PKI60678.1"/>
    <property type="molecule type" value="Genomic_DNA"/>
</dbReference>